<dbReference type="InterPro" id="IPR050452">
    <property type="entry name" value="Metacaspase"/>
</dbReference>
<dbReference type="GO" id="GO:0006508">
    <property type="term" value="P:proteolysis"/>
    <property type="evidence" value="ECO:0007669"/>
    <property type="project" value="InterPro"/>
</dbReference>
<dbReference type="Gene3D" id="3.40.50.1460">
    <property type="match status" value="1"/>
</dbReference>
<gene>
    <name evidence="3" type="ORF">GWO12_03830</name>
</gene>
<evidence type="ECO:0000259" key="2">
    <source>
        <dbReference type="Pfam" id="PF00656"/>
    </source>
</evidence>
<dbReference type="PANTHER" id="PTHR48104:SF30">
    <property type="entry name" value="METACASPASE-1"/>
    <property type="match status" value="1"/>
</dbReference>
<keyword evidence="1" id="KW-0732">Signal</keyword>
<dbReference type="EMBL" id="JAACAK010000028">
    <property type="protein sequence ID" value="NIR74231.1"/>
    <property type="molecule type" value="Genomic_DNA"/>
</dbReference>
<name>A0AAE4Z9X8_9BACT</name>
<sequence>MPKRFLFALSAGCVLVAQVATAQTDWEQQVTEQIRVAGEVFSSEGYRLIGSAHTGALNHEASDDFKLVLQGGWSYFLVGACDADCPDIDLRLLDASGREVGRDFQDDAFPIVEASPTGTGDYSVHVYMASCTREPCYYGVGIFARSAAAETQASAAGEARTYRGRLEDGDGQLSGNEYYDTYTVASTVGDELVIDLRSREFDPFLILLSPSRQDTQNDDFENSTGHSRIEKTVDETGDWTVVVTSYRGGESGEYELSIATTVRAPAGAAAARVEHGRLERGDSELTTGEYYDLFSFSGSAGEQVVVDLRSADFDPYLILVTPEEEGFENDDHEGSAERSMVSMELPATGGYDVIVTSYKPGESGAYDLRIEKPSRTTAAESRIERGRLESGDQRLETGEYFDGFEFEGVPGQRLRLDVGSDEFDTYLILVDPNGEHLENDDAEGLPGHSVIETQVTESGTYLAAVTSYKEGETGAYQLEMEFGAGASTTSRQRDVQAIAMNGQMSGRLEAGDLQLEAGEYGDVYVFEASAGESVRIDMTSPDFDTYLVLLTPGGEQIDNDDFDGSRERSRIDLDLRESGRYRIIATSYAAAETGTYQVALAAGSGAAAPPVASAAGGRIYGVFMGISDYPGESNDLAYTAEDAMRVRNAMSAVGMSAGDAIVLTDDAATAGNLRAALHSLNDRMGPDDVFVLFYSGHGNRVPRSGFQPSDPDAMDETIELFDGPLTDDQLNAMFAELNAGTSLIVLDACFSGGFAKDVISVPGRMGLFSSEEDVTSSVAAKFRAGGYLAAFLADAVGDGLADGDGDGGVSALELSQYIHERYRADVKSAEPGSFVRTGGPQLGYQHLVVDRGSIGPYDVLFRLQRSP</sequence>
<comment type="caution">
    <text evidence="3">The sequence shown here is derived from an EMBL/GenBank/DDBJ whole genome shotgun (WGS) entry which is preliminary data.</text>
</comment>
<evidence type="ECO:0000256" key="1">
    <source>
        <dbReference type="SAM" id="SignalP"/>
    </source>
</evidence>
<accession>A0AAE4Z9X8</accession>
<dbReference type="InterPro" id="IPR029030">
    <property type="entry name" value="Caspase-like_dom_sf"/>
</dbReference>
<protein>
    <recommendedName>
        <fullName evidence="2">Peptidase C14 caspase domain-containing protein</fullName>
    </recommendedName>
</protein>
<dbReference type="Proteomes" id="UP000702544">
    <property type="component" value="Unassembled WGS sequence"/>
</dbReference>
<dbReference type="AlphaFoldDB" id="A0AAE4Z9X8"/>
<feature type="domain" description="Peptidase C14 caspase" evidence="2">
    <location>
        <begin position="623"/>
        <end position="757"/>
    </location>
</feature>
<feature type="chain" id="PRO_5041907123" description="Peptidase C14 caspase domain-containing protein" evidence="1">
    <location>
        <begin position="23"/>
        <end position="867"/>
    </location>
</feature>
<dbReference type="InterPro" id="IPR011600">
    <property type="entry name" value="Pept_C14_caspase"/>
</dbReference>
<dbReference type="SUPFAM" id="SSF52129">
    <property type="entry name" value="Caspase-like"/>
    <property type="match status" value="1"/>
</dbReference>
<dbReference type="GO" id="GO:0005737">
    <property type="term" value="C:cytoplasm"/>
    <property type="evidence" value="ECO:0007669"/>
    <property type="project" value="TreeGrafter"/>
</dbReference>
<evidence type="ECO:0000313" key="3">
    <source>
        <dbReference type="EMBL" id="NIR74231.1"/>
    </source>
</evidence>
<dbReference type="PANTHER" id="PTHR48104">
    <property type="entry name" value="METACASPASE-4"/>
    <property type="match status" value="1"/>
</dbReference>
<feature type="signal peptide" evidence="1">
    <location>
        <begin position="1"/>
        <end position="22"/>
    </location>
</feature>
<dbReference type="Pfam" id="PF00656">
    <property type="entry name" value="Peptidase_C14"/>
    <property type="match status" value="1"/>
</dbReference>
<organism evidence="3 4">
    <name type="scientific">Candidatus Kutchimonas denitrificans</name>
    <dbReference type="NCBI Taxonomy" id="3056748"/>
    <lineage>
        <taxon>Bacteria</taxon>
        <taxon>Pseudomonadati</taxon>
        <taxon>Gemmatimonadota</taxon>
        <taxon>Gemmatimonadia</taxon>
        <taxon>Candidatus Palauibacterales</taxon>
        <taxon>Candidatus Palauibacteraceae</taxon>
        <taxon>Candidatus Kutchimonas</taxon>
    </lineage>
</organism>
<reference evidence="3 4" key="1">
    <citation type="submission" date="2020-01" db="EMBL/GenBank/DDBJ databases">
        <title>Genomes assembled from Gulf of Kutch pelagic sediment metagenomes.</title>
        <authorList>
            <person name="Chandrashekar M."/>
            <person name="Mahajan M.S."/>
            <person name="Dave K.J."/>
            <person name="Vatsa P."/>
            <person name="Nathani N.M."/>
        </authorList>
    </citation>
    <scope>NUCLEOTIDE SEQUENCE [LARGE SCALE GENOMIC DNA]</scope>
    <source>
        <strain evidence="3">KS3-K002</strain>
    </source>
</reference>
<dbReference type="GO" id="GO:0004197">
    <property type="term" value="F:cysteine-type endopeptidase activity"/>
    <property type="evidence" value="ECO:0007669"/>
    <property type="project" value="InterPro"/>
</dbReference>
<dbReference type="Gene3D" id="2.60.120.380">
    <property type="match status" value="4"/>
</dbReference>
<proteinExistence type="predicted"/>
<evidence type="ECO:0000313" key="4">
    <source>
        <dbReference type="Proteomes" id="UP000702544"/>
    </source>
</evidence>